<dbReference type="OrthoDB" id="1663137at2759"/>
<dbReference type="SUPFAM" id="SSF51395">
    <property type="entry name" value="FMN-linked oxidoreductases"/>
    <property type="match status" value="1"/>
</dbReference>
<dbReference type="EMBL" id="SSOP01000145">
    <property type="protein sequence ID" value="KAB5590781.1"/>
    <property type="molecule type" value="Genomic_DNA"/>
</dbReference>
<dbReference type="InterPro" id="IPR051799">
    <property type="entry name" value="NADH_flavin_oxidoreductase"/>
</dbReference>
<keyword evidence="7" id="KW-1185">Reference proteome</keyword>
<reference evidence="6" key="1">
    <citation type="journal article" date="2019" name="Fungal Biol. Biotechnol.">
        <title>Draft genome sequence of fastidious pathogen Ceratobasidium theobromae, which causes vascular-streak dieback in Theobroma cacao.</title>
        <authorList>
            <person name="Ali S.S."/>
            <person name="Asman A."/>
            <person name="Shao J."/>
            <person name="Firmansyah A.P."/>
            <person name="Susilo A.W."/>
            <person name="Rosmana A."/>
            <person name="McMahon P."/>
            <person name="Junaid M."/>
            <person name="Guest D."/>
            <person name="Kheng T.Y."/>
            <person name="Meinhardt L.W."/>
            <person name="Bailey B.A."/>
        </authorList>
    </citation>
    <scope>NUCLEOTIDE SEQUENCE [LARGE SCALE GENOMIC DNA]</scope>
    <source>
        <strain evidence="6">CT2</strain>
    </source>
</reference>
<reference evidence="6" key="2">
    <citation type="submission" date="2019-04" db="EMBL/GenBank/DDBJ databases">
        <authorList>
            <person name="Ali S."/>
            <person name="Shao J."/>
            <person name="Asman A."/>
            <person name="Bailey B."/>
        </authorList>
    </citation>
    <scope>NUCLEOTIDE SEQUENCE</scope>
    <source>
        <strain evidence="6">CT2</strain>
    </source>
</reference>
<proteinExistence type="inferred from homology"/>
<accession>A0A5N5QH44</accession>
<feature type="domain" description="NADH:flavin oxidoreductase/NADH oxidase N-terminal" evidence="5">
    <location>
        <begin position="69"/>
        <end position="385"/>
    </location>
</feature>
<dbReference type="InterPro" id="IPR013785">
    <property type="entry name" value="Aldolase_TIM"/>
</dbReference>
<sequence>MKQIAAKVTIYDEPISKSELMIVYNSSRMSCPSASVNDGSRGFYAQASNQAAMYEAMANFGGGPPDREHYELYSKWASGGWGMIITGNVQVSRSHLSLGRDVTLPTNAAEMENFKQWARCIKSSPARANSVAIMQLNHAGRQSPRFIGGRNPWTSPAAPSPSPMTPREGLLSYIVFSLLFQTPYSLTTSGIDSVVGAFVSGANVAYEAGFDGIQLHASHGYLLSQFLSVKINRRYDGYGPPNELELLRQIISTIRAEPRIPNTFIVGVKLNAGDYAGNLVSEEYALAHVHTIAGWQNVDFLEISGGSYESPDFMGRANPRQAFFSAFSRKALECVSQAGVNRPKIMLTGSIRSVDVINDCLSRKHAELIGFGRPAILYPDLPHKVLELGEFPPISDPGVLPRWVGDILQVKLVGAGLDTAVWVRAMKRIARGDNRRLEGNALDYVDRSG</sequence>
<comment type="caution">
    <text evidence="6">The sequence shown here is derived from an EMBL/GenBank/DDBJ whole genome shotgun (WGS) entry which is preliminary data.</text>
</comment>
<name>A0A5N5QH44_9AGAM</name>
<evidence type="ECO:0000259" key="5">
    <source>
        <dbReference type="Pfam" id="PF00724"/>
    </source>
</evidence>
<dbReference type="PANTHER" id="PTHR43656">
    <property type="entry name" value="BINDING OXIDOREDUCTASE, PUTATIVE (AFU_ORTHOLOGUE AFUA_2G08260)-RELATED"/>
    <property type="match status" value="1"/>
</dbReference>
<dbReference type="GO" id="GO:0010181">
    <property type="term" value="F:FMN binding"/>
    <property type="evidence" value="ECO:0007669"/>
    <property type="project" value="InterPro"/>
</dbReference>
<keyword evidence="2" id="KW-0285">Flavoprotein</keyword>
<dbReference type="InterPro" id="IPR001155">
    <property type="entry name" value="OxRdtase_FMN_N"/>
</dbReference>
<dbReference type="PANTHER" id="PTHR43656:SF2">
    <property type="entry name" value="BINDING OXIDOREDUCTASE, PUTATIVE (AFU_ORTHOLOGUE AFUA_2G08260)-RELATED"/>
    <property type="match status" value="1"/>
</dbReference>
<protein>
    <submittedName>
        <fullName evidence="6">FMN-binding oxidoreductase</fullName>
    </submittedName>
</protein>
<evidence type="ECO:0000313" key="6">
    <source>
        <dbReference type="EMBL" id="KAB5590781.1"/>
    </source>
</evidence>
<keyword evidence="3" id="KW-0288">FMN</keyword>
<comment type="similarity">
    <text evidence="1">Belongs to the NADH:flavin oxidoreductase/NADH oxidase family.</text>
</comment>
<organism evidence="6 7">
    <name type="scientific">Ceratobasidium theobromae</name>
    <dbReference type="NCBI Taxonomy" id="1582974"/>
    <lineage>
        <taxon>Eukaryota</taxon>
        <taxon>Fungi</taxon>
        <taxon>Dikarya</taxon>
        <taxon>Basidiomycota</taxon>
        <taxon>Agaricomycotina</taxon>
        <taxon>Agaricomycetes</taxon>
        <taxon>Cantharellales</taxon>
        <taxon>Ceratobasidiaceae</taxon>
        <taxon>Ceratobasidium</taxon>
    </lineage>
</organism>
<keyword evidence="4" id="KW-0560">Oxidoreductase</keyword>
<dbReference type="GO" id="GO:0016491">
    <property type="term" value="F:oxidoreductase activity"/>
    <property type="evidence" value="ECO:0007669"/>
    <property type="project" value="UniProtKB-KW"/>
</dbReference>
<evidence type="ECO:0000256" key="4">
    <source>
        <dbReference type="ARBA" id="ARBA00023002"/>
    </source>
</evidence>
<evidence type="ECO:0000256" key="1">
    <source>
        <dbReference type="ARBA" id="ARBA00005979"/>
    </source>
</evidence>
<dbReference type="AlphaFoldDB" id="A0A5N5QH44"/>
<gene>
    <name evidence="6" type="ORF">CTheo_5775</name>
</gene>
<dbReference type="Proteomes" id="UP000383932">
    <property type="component" value="Unassembled WGS sequence"/>
</dbReference>
<evidence type="ECO:0000256" key="2">
    <source>
        <dbReference type="ARBA" id="ARBA00022630"/>
    </source>
</evidence>
<evidence type="ECO:0000256" key="3">
    <source>
        <dbReference type="ARBA" id="ARBA00022643"/>
    </source>
</evidence>
<dbReference type="Pfam" id="PF00724">
    <property type="entry name" value="Oxidored_FMN"/>
    <property type="match status" value="1"/>
</dbReference>
<dbReference type="Gene3D" id="3.20.20.70">
    <property type="entry name" value="Aldolase class I"/>
    <property type="match status" value="1"/>
</dbReference>
<evidence type="ECO:0000313" key="7">
    <source>
        <dbReference type="Proteomes" id="UP000383932"/>
    </source>
</evidence>